<dbReference type="EMBL" id="OW240914">
    <property type="protein sequence ID" value="CAH2276850.1"/>
    <property type="molecule type" value="Genomic_DNA"/>
</dbReference>
<proteinExistence type="predicted"/>
<name>A0AAD1RRP6_PELCU</name>
<keyword evidence="2" id="KW-1185">Reference proteome</keyword>
<evidence type="ECO:0000313" key="2">
    <source>
        <dbReference type="Proteomes" id="UP001295444"/>
    </source>
</evidence>
<dbReference type="AlphaFoldDB" id="A0AAD1RRP6"/>
<reference evidence="1" key="1">
    <citation type="submission" date="2022-03" db="EMBL/GenBank/DDBJ databases">
        <authorList>
            <person name="Alioto T."/>
            <person name="Alioto T."/>
            <person name="Gomez Garrido J."/>
        </authorList>
    </citation>
    <scope>NUCLEOTIDE SEQUENCE</scope>
</reference>
<organism evidence="1 2">
    <name type="scientific">Pelobates cultripes</name>
    <name type="common">Western spadefoot toad</name>
    <dbReference type="NCBI Taxonomy" id="61616"/>
    <lineage>
        <taxon>Eukaryota</taxon>
        <taxon>Metazoa</taxon>
        <taxon>Chordata</taxon>
        <taxon>Craniata</taxon>
        <taxon>Vertebrata</taxon>
        <taxon>Euteleostomi</taxon>
        <taxon>Amphibia</taxon>
        <taxon>Batrachia</taxon>
        <taxon>Anura</taxon>
        <taxon>Pelobatoidea</taxon>
        <taxon>Pelobatidae</taxon>
        <taxon>Pelobates</taxon>
    </lineage>
</organism>
<gene>
    <name evidence="1" type="ORF">PECUL_23A030603</name>
</gene>
<protein>
    <submittedName>
        <fullName evidence="1">Uncharacterized protein</fullName>
    </submittedName>
</protein>
<evidence type="ECO:0000313" key="1">
    <source>
        <dbReference type="EMBL" id="CAH2276850.1"/>
    </source>
</evidence>
<accession>A0AAD1RRP6</accession>
<sequence>MNWIQGCPATTVVDVEQPLLIEKFYSSVAPDVEDRWLITLPEAARLADERQDAKTAKRREPSVYHCLETTTTGEQFQHRLRP</sequence>
<dbReference type="Proteomes" id="UP001295444">
    <property type="component" value="Chromosome 03"/>
</dbReference>